<accession>A0AC61QME7</accession>
<protein>
    <submittedName>
        <fullName evidence="1">Threonine/serine exporter</fullName>
    </submittedName>
</protein>
<dbReference type="EMBL" id="SRZC01000026">
    <property type="protein sequence ID" value="TGX80462.1"/>
    <property type="molecule type" value="Genomic_DNA"/>
</dbReference>
<name>A0AC61QME7_9BACT</name>
<reference evidence="1" key="1">
    <citation type="submission" date="2019-04" db="EMBL/GenBank/DDBJ databases">
        <title>Microbes associate with the intestines of laboratory mice.</title>
        <authorList>
            <person name="Navarre W."/>
            <person name="Wong E."/>
            <person name="Huang K."/>
            <person name="Tropini C."/>
            <person name="Ng K."/>
            <person name="Yu B."/>
        </authorList>
    </citation>
    <scope>NUCLEOTIDE SEQUENCE</scope>
    <source>
        <strain evidence="1">NM73_A23</strain>
    </source>
</reference>
<evidence type="ECO:0000313" key="1">
    <source>
        <dbReference type="EMBL" id="TGX80462.1"/>
    </source>
</evidence>
<proteinExistence type="predicted"/>
<organism evidence="1 2">
    <name type="scientific">Palleniella muris</name>
    <dbReference type="NCBI Taxonomy" id="3038145"/>
    <lineage>
        <taxon>Bacteria</taxon>
        <taxon>Pseudomonadati</taxon>
        <taxon>Bacteroidota</taxon>
        <taxon>Bacteroidia</taxon>
        <taxon>Bacteroidales</taxon>
        <taxon>Prevotellaceae</taxon>
        <taxon>Palleniella</taxon>
    </lineage>
</organism>
<comment type="caution">
    <text evidence="1">The sequence shown here is derived from an EMBL/GenBank/DDBJ whole genome shotgun (WGS) entry which is preliminary data.</text>
</comment>
<dbReference type="Proteomes" id="UP000308886">
    <property type="component" value="Unassembled WGS sequence"/>
</dbReference>
<keyword evidence="2" id="KW-1185">Reference proteome</keyword>
<sequence>MRTNKGSNAGMLGTFLCSYATTLLECGAATVRIEKNVGRMAEAYGGNAEVSIYPRHVEVVLKDDESGTTEVCSKAISGSVINYSTVSALSKLSWNCLDRRTPLPVAMRQYRRITHAARIPLWAVTLLAALANASFCRLFEGDGQAMGIVFLATVCGFHLRSVLCRRHGVDMRIATILAACVSSVLSCSCYVFDIGSTPDIALGTSVLYLIPGIPYLNAVSDLINGHHICAMSRFVHAITITVCLSIGLYLGLALMSFQGF</sequence>
<gene>
    <name evidence="1" type="ORF">E5358_13090</name>
</gene>
<evidence type="ECO:0000313" key="2">
    <source>
        <dbReference type="Proteomes" id="UP000308886"/>
    </source>
</evidence>